<dbReference type="Proteomes" id="UP000663888">
    <property type="component" value="Unassembled WGS sequence"/>
</dbReference>
<gene>
    <name evidence="7" type="ORF">RDB_LOCUS142531</name>
</gene>
<dbReference type="InterPro" id="IPR001138">
    <property type="entry name" value="Zn2Cys6_DnaBD"/>
</dbReference>
<accession>A0A8H3CPD0</accession>
<organism evidence="7 8">
    <name type="scientific">Rhizoctonia solani</name>
    <dbReference type="NCBI Taxonomy" id="456999"/>
    <lineage>
        <taxon>Eukaryota</taxon>
        <taxon>Fungi</taxon>
        <taxon>Dikarya</taxon>
        <taxon>Basidiomycota</taxon>
        <taxon>Agaricomycotina</taxon>
        <taxon>Agaricomycetes</taxon>
        <taxon>Cantharellales</taxon>
        <taxon>Ceratobasidiaceae</taxon>
        <taxon>Rhizoctonia</taxon>
    </lineage>
</organism>
<feature type="compositionally biased region" description="Polar residues" evidence="5">
    <location>
        <begin position="170"/>
        <end position="190"/>
    </location>
</feature>
<evidence type="ECO:0000259" key="6">
    <source>
        <dbReference type="PROSITE" id="PS50048"/>
    </source>
</evidence>
<evidence type="ECO:0000313" key="7">
    <source>
        <dbReference type="EMBL" id="CAE6492591.1"/>
    </source>
</evidence>
<evidence type="ECO:0000256" key="4">
    <source>
        <dbReference type="ARBA" id="ARBA00023242"/>
    </source>
</evidence>
<dbReference type="PROSITE" id="PS50048">
    <property type="entry name" value="ZN2_CY6_FUNGAL_2"/>
    <property type="match status" value="1"/>
</dbReference>
<dbReference type="PANTHER" id="PTHR46910:SF3">
    <property type="entry name" value="HALOTOLERANCE PROTEIN 9-RELATED"/>
    <property type="match status" value="1"/>
</dbReference>
<evidence type="ECO:0000256" key="5">
    <source>
        <dbReference type="SAM" id="MobiDB-lite"/>
    </source>
</evidence>
<protein>
    <recommendedName>
        <fullName evidence="6">Zn(2)-C6 fungal-type domain-containing protein</fullName>
    </recommendedName>
</protein>
<dbReference type="AlphaFoldDB" id="A0A8H3CPD0"/>
<dbReference type="CDD" id="cd00067">
    <property type="entry name" value="GAL4"/>
    <property type="match status" value="1"/>
</dbReference>
<dbReference type="Pfam" id="PF04082">
    <property type="entry name" value="Fungal_trans"/>
    <property type="match status" value="1"/>
</dbReference>
<proteinExistence type="predicted"/>
<keyword evidence="4" id="KW-0539">Nucleus</keyword>
<dbReference type="PROSITE" id="PS00463">
    <property type="entry name" value="ZN2_CY6_FUNGAL_1"/>
    <property type="match status" value="1"/>
</dbReference>
<dbReference type="InterPro" id="IPR050987">
    <property type="entry name" value="AtrR-like"/>
</dbReference>
<comment type="subcellular location">
    <subcellularLocation>
        <location evidence="1">Nucleus</location>
    </subcellularLocation>
</comment>
<name>A0A8H3CPD0_9AGAM</name>
<dbReference type="GO" id="GO:0008270">
    <property type="term" value="F:zinc ion binding"/>
    <property type="evidence" value="ECO:0007669"/>
    <property type="project" value="InterPro"/>
</dbReference>
<keyword evidence="2" id="KW-0479">Metal-binding</keyword>
<dbReference type="GO" id="GO:0005634">
    <property type="term" value="C:nucleus"/>
    <property type="evidence" value="ECO:0007669"/>
    <property type="project" value="UniProtKB-SubCell"/>
</dbReference>
<dbReference type="PANTHER" id="PTHR46910">
    <property type="entry name" value="TRANSCRIPTION FACTOR PDR1"/>
    <property type="match status" value="1"/>
</dbReference>
<reference evidence="7" key="1">
    <citation type="submission" date="2021-01" db="EMBL/GenBank/DDBJ databases">
        <authorList>
            <person name="Kaushik A."/>
        </authorList>
    </citation>
    <scope>NUCLEOTIDE SEQUENCE</scope>
    <source>
        <strain evidence="7">AG4-R118</strain>
    </source>
</reference>
<dbReference type="InterPro" id="IPR036864">
    <property type="entry name" value="Zn2-C6_fun-type_DNA-bd_sf"/>
</dbReference>
<evidence type="ECO:0000313" key="8">
    <source>
        <dbReference type="Proteomes" id="UP000663888"/>
    </source>
</evidence>
<dbReference type="InterPro" id="IPR007219">
    <property type="entry name" value="XnlR_reg_dom"/>
</dbReference>
<dbReference type="GO" id="GO:0003677">
    <property type="term" value="F:DNA binding"/>
    <property type="evidence" value="ECO:0007669"/>
    <property type="project" value="UniProtKB-KW"/>
</dbReference>
<dbReference type="GO" id="GO:0000981">
    <property type="term" value="F:DNA-binding transcription factor activity, RNA polymerase II-specific"/>
    <property type="evidence" value="ECO:0007669"/>
    <property type="project" value="InterPro"/>
</dbReference>
<feature type="domain" description="Zn(2)-C6 fungal-type" evidence="6">
    <location>
        <begin position="81"/>
        <end position="114"/>
    </location>
</feature>
<dbReference type="EMBL" id="CAJMWX010001502">
    <property type="protein sequence ID" value="CAE6492591.1"/>
    <property type="molecule type" value="Genomic_DNA"/>
</dbReference>
<dbReference type="SUPFAM" id="SSF57701">
    <property type="entry name" value="Zn2/Cys6 DNA-binding domain"/>
    <property type="match status" value="1"/>
</dbReference>
<keyword evidence="3" id="KW-0238">DNA-binding</keyword>
<dbReference type="Gene3D" id="4.10.240.10">
    <property type="entry name" value="Zn(2)-C6 fungal-type DNA-binding domain"/>
    <property type="match status" value="1"/>
</dbReference>
<comment type="caution">
    <text evidence="7">The sequence shown here is derived from an EMBL/GenBank/DDBJ whole genome shotgun (WGS) entry which is preliminary data.</text>
</comment>
<dbReference type="CDD" id="cd12148">
    <property type="entry name" value="fungal_TF_MHR"/>
    <property type="match status" value="1"/>
</dbReference>
<evidence type="ECO:0000256" key="2">
    <source>
        <dbReference type="ARBA" id="ARBA00022723"/>
    </source>
</evidence>
<sequence length="881" mass="97972">QHGFQAKIVTPESVTNDNVGATIIESQRYHLEVILVTSLDQKRGSAYGSVSRQPFLLVPAMQSAPGRKANGRLKIKVEQATCDQCRRNKVQCLAPDSVEERCKQCEASGVSCTWVIGPRPLGRSPPSPSFVAYLENRVGELERKLRGILPGINLNRELETLAQLPSQPAYTHLSPTISNAQSSPAPSATPFQHIPTRNDPPVLHSTPELLKQVRQVSRPSGSSQPRDLKNDVYWSATSSTNVEQPRFHGTSSGEILLRDAKEMRRVYVPSAGSGKILRRRPQFWEPPAPERRWRDAEPEPVQLPPADLINSLVELYFRYINTFFPILHRGLFEQTLERGTHLASDTTGRTFARLLLLVCAVASRWSFDPRVLMDGQSQSAGYEFFHRAGPITWAFRTQPSLYDVQICILSALFLQGSSSHFSGWTVLGIGIRLAQDIGAHRKKEGVTVENELYKRAFWSLLVLDRMICGTLGRPSAMQDLDSDLDPIMELDDEDWPINNVPSLPLGKPSCLSYFNGVVGLSRILERAIQTLYALDWAKRQMGLTGPEKEGELLADLQRHLEQWKMTVPPHLHLTTPMGPADLFLDQAVSLWSMYHHVNIIIHREFITKRSTLTADCLNRCRRSARECAKILGAHLRIEGTRPVYNTIHAAFSSGLILTFDILVGEKASRSDPNSPWASAEDDYSRAEKEADIETCKAVLERAESRSSTAGQWHDILREFQQPGTSLVHTEPEPMPKKSSSEIHEPYVGGGGIGPVPGPGDPYPFSFSFDPHYGQTYGSGQASGMVTNFPMTTSTAAPGVFTPSYTTSPDPSSSAYSQGAYLPDAYYGDNTNIPFPGFVSQFNFAPNQGRDNTSEWGQPWTSQWQQFVYDALSQGGMEPQPR</sequence>
<feature type="non-terminal residue" evidence="7">
    <location>
        <position position="1"/>
    </location>
</feature>
<dbReference type="SMART" id="SM00906">
    <property type="entry name" value="Fungal_trans"/>
    <property type="match status" value="1"/>
</dbReference>
<evidence type="ECO:0000256" key="1">
    <source>
        <dbReference type="ARBA" id="ARBA00004123"/>
    </source>
</evidence>
<feature type="region of interest" description="Disordered" evidence="5">
    <location>
        <begin position="170"/>
        <end position="204"/>
    </location>
</feature>
<evidence type="ECO:0000256" key="3">
    <source>
        <dbReference type="ARBA" id="ARBA00023125"/>
    </source>
</evidence>
<dbReference type="GO" id="GO:0006351">
    <property type="term" value="P:DNA-templated transcription"/>
    <property type="evidence" value="ECO:0007669"/>
    <property type="project" value="InterPro"/>
</dbReference>